<sequence>MGQTLEIVNYIDFNKCDRFFPIYIYGDNVDRLREVNVLLEVAEQFVQSGNISAAILAMRHATYLLPHDPKLFNMFASIFYFAAKYEETVECFTCALGLAPKNLYLYIHRALALAHLGDFEEARKDVWAALRLSEKRTAEKAYCLYRAGLIEFLDKKYRDAAIYFWRITLEDSLSADYENCADYRNCMEIARVLRLRHESEKEGEKNESMVLLAK</sequence>
<dbReference type="PROSITE" id="PS50005">
    <property type="entry name" value="TPR"/>
    <property type="match status" value="1"/>
</dbReference>
<dbReference type="InterPro" id="IPR011990">
    <property type="entry name" value="TPR-like_helical_dom_sf"/>
</dbReference>
<dbReference type="Proteomes" id="UP000177126">
    <property type="component" value="Unassembled WGS sequence"/>
</dbReference>
<reference evidence="2 3" key="1">
    <citation type="journal article" date="2016" name="Nat. Commun.">
        <title>Thousands of microbial genomes shed light on interconnected biogeochemical processes in an aquifer system.</title>
        <authorList>
            <person name="Anantharaman K."/>
            <person name="Brown C.T."/>
            <person name="Hug L.A."/>
            <person name="Sharon I."/>
            <person name="Castelle C.J."/>
            <person name="Probst A.J."/>
            <person name="Thomas B.C."/>
            <person name="Singh A."/>
            <person name="Wilkins M.J."/>
            <person name="Karaoz U."/>
            <person name="Brodie E.L."/>
            <person name="Williams K.H."/>
            <person name="Hubbard S.S."/>
            <person name="Banfield J.F."/>
        </authorList>
    </citation>
    <scope>NUCLEOTIDE SEQUENCE [LARGE SCALE GENOMIC DNA]</scope>
</reference>
<accession>A0A1G2FVF0</accession>
<dbReference type="AlphaFoldDB" id="A0A1G2FVF0"/>
<name>A0A1G2FVF0_9BACT</name>
<dbReference type="InterPro" id="IPR019734">
    <property type="entry name" value="TPR_rpt"/>
</dbReference>
<proteinExistence type="predicted"/>
<organism evidence="2 3">
    <name type="scientific">Candidatus Portnoybacteria bacterium RIFCSPLOWO2_02_FULL_39_11</name>
    <dbReference type="NCBI Taxonomy" id="1802001"/>
    <lineage>
        <taxon>Bacteria</taxon>
        <taxon>Candidatus Portnoyibacteriota</taxon>
    </lineage>
</organism>
<evidence type="ECO:0000313" key="2">
    <source>
        <dbReference type="EMBL" id="OGZ42046.1"/>
    </source>
</evidence>
<dbReference type="Gene3D" id="1.25.40.10">
    <property type="entry name" value="Tetratricopeptide repeat domain"/>
    <property type="match status" value="1"/>
</dbReference>
<feature type="repeat" description="TPR" evidence="1">
    <location>
        <begin position="69"/>
        <end position="102"/>
    </location>
</feature>
<evidence type="ECO:0000256" key="1">
    <source>
        <dbReference type="PROSITE-ProRule" id="PRU00339"/>
    </source>
</evidence>
<comment type="caution">
    <text evidence="2">The sequence shown here is derived from an EMBL/GenBank/DDBJ whole genome shotgun (WGS) entry which is preliminary data.</text>
</comment>
<keyword evidence="1" id="KW-0802">TPR repeat</keyword>
<dbReference type="EMBL" id="MHNF01000004">
    <property type="protein sequence ID" value="OGZ42046.1"/>
    <property type="molecule type" value="Genomic_DNA"/>
</dbReference>
<dbReference type="SUPFAM" id="SSF48452">
    <property type="entry name" value="TPR-like"/>
    <property type="match status" value="1"/>
</dbReference>
<dbReference type="SMART" id="SM00028">
    <property type="entry name" value="TPR"/>
    <property type="match status" value="4"/>
</dbReference>
<protein>
    <submittedName>
        <fullName evidence="2">Uncharacterized protein</fullName>
    </submittedName>
</protein>
<gene>
    <name evidence="2" type="ORF">A3B04_02620</name>
</gene>
<evidence type="ECO:0000313" key="3">
    <source>
        <dbReference type="Proteomes" id="UP000177126"/>
    </source>
</evidence>